<gene>
    <name evidence="2" type="ORF">FL583_17230</name>
</gene>
<proteinExistence type="predicted"/>
<evidence type="ECO:0000313" key="3">
    <source>
        <dbReference type="Proteomes" id="UP000317982"/>
    </source>
</evidence>
<organism evidence="2 3">
    <name type="scientific">Cryptosporangium phraense</name>
    <dbReference type="NCBI Taxonomy" id="2593070"/>
    <lineage>
        <taxon>Bacteria</taxon>
        <taxon>Bacillati</taxon>
        <taxon>Actinomycetota</taxon>
        <taxon>Actinomycetes</taxon>
        <taxon>Cryptosporangiales</taxon>
        <taxon>Cryptosporangiaceae</taxon>
        <taxon>Cryptosporangium</taxon>
    </lineage>
</organism>
<keyword evidence="3" id="KW-1185">Reference proteome</keyword>
<dbReference type="RefSeq" id="WP_142705689.1">
    <property type="nucleotide sequence ID" value="NZ_VIRS01000011.1"/>
</dbReference>
<dbReference type="EMBL" id="VIRS01000011">
    <property type="protein sequence ID" value="TQS43777.1"/>
    <property type="molecule type" value="Genomic_DNA"/>
</dbReference>
<protein>
    <submittedName>
        <fullName evidence="2">Uncharacterized protein</fullName>
    </submittedName>
</protein>
<dbReference type="AlphaFoldDB" id="A0A545AR33"/>
<feature type="transmembrane region" description="Helical" evidence="1">
    <location>
        <begin position="116"/>
        <end position="135"/>
    </location>
</feature>
<reference evidence="2 3" key="1">
    <citation type="submission" date="2019-07" db="EMBL/GenBank/DDBJ databases">
        <title>Cryptosporangium phraense sp. nov., isolated from plant litter.</title>
        <authorList>
            <person name="Suriyachadkun C."/>
        </authorList>
    </citation>
    <scope>NUCLEOTIDE SEQUENCE [LARGE SCALE GENOMIC DNA]</scope>
    <source>
        <strain evidence="2 3">A-T 5661</strain>
    </source>
</reference>
<feature type="transmembrane region" description="Helical" evidence="1">
    <location>
        <begin position="82"/>
        <end position="104"/>
    </location>
</feature>
<accession>A0A545AR33</accession>
<evidence type="ECO:0000313" key="2">
    <source>
        <dbReference type="EMBL" id="TQS43777.1"/>
    </source>
</evidence>
<evidence type="ECO:0000256" key="1">
    <source>
        <dbReference type="SAM" id="Phobius"/>
    </source>
</evidence>
<keyword evidence="1" id="KW-1133">Transmembrane helix</keyword>
<keyword evidence="1" id="KW-0472">Membrane</keyword>
<feature type="transmembrane region" description="Helical" evidence="1">
    <location>
        <begin position="20"/>
        <end position="37"/>
    </location>
</feature>
<feature type="transmembrane region" description="Helical" evidence="1">
    <location>
        <begin position="44"/>
        <end position="62"/>
    </location>
</feature>
<comment type="caution">
    <text evidence="2">The sequence shown here is derived from an EMBL/GenBank/DDBJ whole genome shotgun (WGS) entry which is preliminary data.</text>
</comment>
<dbReference type="InParanoid" id="A0A545AR33"/>
<sequence>MIQHVAEVGAAAAITVAHEVAGWLLLVFAVLIVAVAGPRKRSRVFAVLFATAIVLVVVTSWSDPARAADVAAPQTGAGVTEWLVAGSLGAVVLMFVAGSAMFVVAARAAWAFAVSAFRFALGAAVVLGLLVAVLSRTV</sequence>
<name>A0A545AR33_9ACTN</name>
<dbReference type="Proteomes" id="UP000317982">
    <property type="component" value="Unassembled WGS sequence"/>
</dbReference>
<keyword evidence="1" id="KW-0812">Transmembrane</keyword>